<proteinExistence type="predicted"/>
<reference evidence="2 3" key="1">
    <citation type="submission" date="2024-05" db="EMBL/GenBank/DDBJ databases">
        <title>Microbispora sp.ZYX-F-249.</title>
        <authorList>
            <person name="Xie H."/>
        </authorList>
    </citation>
    <scope>NUCLEOTIDE SEQUENCE [LARGE SCALE GENOMIC DNA]</scope>
    <source>
        <strain evidence="2 3">ZYX-F-249</strain>
    </source>
</reference>
<dbReference type="Gene3D" id="3.10.450.50">
    <property type="match status" value="1"/>
</dbReference>
<accession>A0ABV0AXE9</accession>
<dbReference type="EMBL" id="JBDJAW010000040">
    <property type="protein sequence ID" value="MEN3539944.1"/>
    <property type="molecule type" value="Genomic_DNA"/>
</dbReference>
<evidence type="ECO:0000313" key="2">
    <source>
        <dbReference type="EMBL" id="MEN3539944.1"/>
    </source>
</evidence>
<comment type="caution">
    <text evidence="2">The sequence shown here is derived from an EMBL/GenBank/DDBJ whole genome shotgun (WGS) entry which is preliminary data.</text>
</comment>
<dbReference type="InterPro" id="IPR032710">
    <property type="entry name" value="NTF2-like_dom_sf"/>
</dbReference>
<protein>
    <submittedName>
        <fullName evidence="2">SgcJ/EcaC family oxidoreductase</fullName>
    </submittedName>
</protein>
<dbReference type="InterPro" id="IPR027843">
    <property type="entry name" value="DUF4440"/>
</dbReference>
<evidence type="ECO:0000313" key="3">
    <source>
        <dbReference type="Proteomes" id="UP001447516"/>
    </source>
</evidence>
<evidence type="ECO:0000259" key="1">
    <source>
        <dbReference type="Pfam" id="PF14534"/>
    </source>
</evidence>
<dbReference type="InterPro" id="IPR011944">
    <property type="entry name" value="Steroid_delta5-4_isomerase"/>
</dbReference>
<dbReference type="NCBIfam" id="TIGR02246">
    <property type="entry name" value="SgcJ/EcaC family oxidoreductase"/>
    <property type="match status" value="1"/>
</dbReference>
<keyword evidence="3" id="KW-1185">Reference proteome</keyword>
<dbReference type="Proteomes" id="UP001447516">
    <property type="component" value="Unassembled WGS sequence"/>
</dbReference>
<dbReference type="SUPFAM" id="SSF54427">
    <property type="entry name" value="NTF2-like"/>
    <property type="match status" value="1"/>
</dbReference>
<organism evidence="2 3">
    <name type="scientific">Microbispora maris</name>
    <dbReference type="NCBI Taxonomy" id="3144104"/>
    <lineage>
        <taxon>Bacteria</taxon>
        <taxon>Bacillati</taxon>
        <taxon>Actinomycetota</taxon>
        <taxon>Actinomycetes</taxon>
        <taxon>Streptosporangiales</taxon>
        <taxon>Streptosporangiaceae</taxon>
        <taxon>Microbispora</taxon>
    </lineage>
</organism>
<gene>
    <name evidence="2" type="ORF">AAH991_32875</name>
</gene>
<sequence>MTITETSPTTAGPTAEDRAAVAAVPQRIVAAWAAHDGDAFAGVFAEDGTMILPGVYRKGRAEIAAFMSAAFSGPYKGTQVTGTPLDVVFHGPDTAVLITTGGVLGPGETEVADERAIRASWIVVRRDGQWSLAAYQNSPRDAA</sequence>
<dbReference type="Pfam" id="PF14534">
    <property type="entry name" value="DUF4440"/>
    <property type="match status" value="1"/>
</dbReference>
<dbReference type="RefSeq" id="WP_346229818.1">
    <property type="nucleotide sequence ID" value="NZ_JBDJAW010000040.1"/>
</dbReference>
<feature type="domain" description="DUF4440" evidence="1">
    <location>
        <begin position="22"/>
        <end position="131"/>
    </location>
</feature>
<name>A0ABV0AXE9_9ACTN</name>